<sequence>MNPPSLHQIEKMVSCLSDEEQLWLMERIIHNLRLSRTLNHRDSQGKTVEQQLVMMANDPGIQGELQAIDQEFAVTEMDGLTEL</sequence>
<organism evidence="1 2">
    <name type="scientific">Coleofasciculus chthonoplastes PCC 7420</name>
    <dbReference type="NCBI Taxonomy" id="118168"/>
    <lineage>
        <taxon>Bacteria</taxon>
        <taxon>Bacillati</taxon>
        <taxon>Cyanobacteriota</taxon>
        <taxon>Cyanophyceae</taxon>
        <taxon>Coleofasciculales</taxon>
        <taxon>Coleofasciculaceae</taxon>
        <taxon>Coleofasciculus</taxon>
    </lineage>
</organism>
<protein>
    <submittedName>
        <fullName evidence="1">Uncharacterized protein</fullName>
    </submittedName>
</protein>
<dbReference type="OrthoDB" id="573956at2"/>
<dbReference type="STRING" id="118168.MC7420_1787"/>
<dbReference type="Proteomes" id="UP000003835">
    <property type="component" value="Unassembled WGS sequence"/>
</dbReference>
<name>B4VM62_9CYAN</name>
<dbReference type="eggNOG" id="ENOG5033DP8">
    <property type="taxonomic scope" value="Bacteria"/>
</dbReference>
<dbReference type="AlphaFoldDB" id="B4VM62"/>
<keyword evidence="2" id="KW-1185">Reference proteome</keyword>
<evidence type="ECO:0000313" key="2">
    <source>
        <dbReference type="Proteomes" id="UP000003835"/>
    </source>
</evidence>
<accession>B4VM62</accession>
<evidence type="ECO:0000313" key="1">
    <source>
        <dbReference type="EMBL" id="EDX76784.1"/>
    </source>
</evidence>
<proteinExistence type="predicted"/>
<dbReference type="EMBL" id="DS989845">
    <property type="protein sequence ID" value="EDX76784.1"/>
    <property type="molecule type" value="Genomic_DNA"/>
</dbReference>
<dbReference type="RefSeq" id="WP_006099742.1">
    <property type="nucleotide sequence ID" value="NZ_DS989845.1"/>
</dbReference>
<reference evidence="1 2" key="1">
    <citation type="submission" date="2008-07" db="EMBL/GenBank/DDBJ databases">
        <authorList>
            <person name="Tandeau de Marsac N."/>
            <person name="Ferriera S."/>
            <person name="Johnson J."/>
            <person name="Kravitz S."/>
            <person name="Beeson K."/>
            <person name="Sutton G."/>
            <person name="Rogers Y.-H."/>
            <person name="Friedman R."/>
            <person name="Frazier M."/>
            <person name="Venter J.C."/>
        </authorList>
    </citation>
    <scope>NUCLEOTIDE SEQUENCE [LARGE SCALE GENOMIC DNA]</scope>
    <source>
        <strain evidence="1 2">PCC 7420</strain>
    </source>
</reference>
<gene>
    <name evidence="1" type="ORF">MC7420_1787</name>
</gene>
<dbReference type="HOGENOM" id="CLU_193571_0_0_3"/>